<dbReference type="RefSeq" id="WP_284342033.1">
    <property type="nucleotide sequence ID" value="NZ_BSNS01000020.1"/>
</dbReference>
<organism evidence="1 2">
    <name type="scientific">Devosia nitrariae</name>
    <dbReference type="NCBI Taxonomy" id="2071872"/>
    <lineage>
        <taxon>Bacteria</taxon>
        <taxon>Pseudomonadati</taxon>
        <taxon>Pseudomonadota</taxon>
        <taxon>Alphaproteobacteria</taxon>
        <taxon>Hyphomicrobiales</taxon>
        <taxon>Devosiaceae</taxon>
        <taxon>Devosia</taxon>
    </lineage>
</organism>
<dbReference type="PANTHER" id="PTHR39201:SF1">
    <property type="entry name" value="FLAVODOXIN-LIKE DOMAIN-CONTAINING PROTEIN"/>
    <property type="match status" value="1"/>
</dbReference>
<dbReference type="SUPFAM" id="SSF52218">
    <property type="entry name" value="Flavoproteins"/>
    <property type="match status" value="1"/>
</dbReference>
<evidence type="ECO:0000313" key="1">
    <source>
        <dbReference type="EMBL" id="GLQ56644.1"/>
    </source>
</evidence>
<proteinExistence type="predicted"/>
<evidence type="ECO:0000313" key="2">
    <source>
        <dbReference type="Proteomes" id="UP001156691"/>
    </source>
</evidence>
<dbReference type="Proteomes" id="UP001156691">
    <property type="component" value="Unassembled WGS sequence"/>
</dbReference>
<sequence length="171" mass="18052">MRILVVYYSFTGNTRRVSELLAARLGADTAEFTCMAYRRGLLGGLRQAWDVLTGGRPPIEVPASATGRYDLVVAAGPVWAGRPAPPLRSFVSEHLRSHDAIALFLTCNGTAKNFPGEKALGEIASAAPRAPTATRLFKEAEIASPDIEQSVAAFADVLVRIASKPTAAAGG</sequence>
<name>A0ABQ5W9Y2_9HYPH</name>
<evidence type="ECO:0008006" key="3">
    <source>
        <dbReference type="Google" id="ProtNLM"/>
    </source>
</evidence>
<accession>A0ABQ5W9Y2</accession>
<gene>
    <name evidence="1" type="ORF">GCM10010862_39030</name>
</gene>
<dbReference type="EMBL" id="BSNS01000020">
    <property type="protein sequence ID" value="GLQ56644.1"/>
    <property type="molecule type" value="Genomic_DNA"/>
</dbReference>
<dbReference type="Gene3D" id="3.40.50.360">
    <property type="match status" value="1"/>
</dbReference>
<protein>
    <recommendedName>
        <fullName evidence="3">Flavodoxin</fullName>
    </recommendedName>
</protein>
<dbReference type="PANTHER" id="PTHR39201">
    <property type="entry name" value="EXPORTED PROTEIN-RELATED"/>
    <property type="match status" value="1"/>
</dbReference>
<comment type="caution">
    <text evidence="1">The sequence shown here is derived from an EMBL/GenBank/DDBJ whole genome shotgun (WGS) entry which is preliminary data.</text>
</comment>
<dbReference type="InterPro" id="IPR029039">
    <property type="entry name" value="Flavoprotein-like_sf"/>
</dbReference>
<keyword evidence="2" id="KW-1185">Reference proteome</keyword>
<reference evidence="2" key="1">
    <citation type="journal article" date="2019" name="Int. J. Syst. Evol. Microbiol.">
        <title>The Global Catalogue of Microorganisms (GCM) 10K type strain sequencing project: providing services to taxonomists for standard genome sequencing and annotation.</title>
        <authorList>
            <consortium name="The Broad Institute Genomics Platform"/>
            <consortium name="The Broad Institute Genome Sequencing Center for Infectious Disease"/>
            <person name="Wu L."/>
            <person name="Ma J."/>
        </authorList>
    </citation>
    <scope>NUCLEOTIDE SEQUENCE [LARGE SCALE GENOMIC DNA]</scope>
    <source>
        <strain evidence="2">NBRC 112416</strain>
    </source>
</reference>